<organism evidence="9 10">
    <name type="scientific">Anopheles stephensi</name>
    <name type="common">Indo-Pakistan malaria mosquito</name>
    <dbReference type="NCBI Taxonomy" id="30069"/>
    <lineage>
        <taxon>Eukaryota</taxon>
        <taxon>Metazoa</taxon>
        <taxon>Ecdysozoa</taxon>
        <taxon>Arthropoda</taxon>
        <taxon>Hexapoda</taxon>
        <taxon>Insecta</taxon>
        <taxon>Pterygota</taxon>
        <taxon>Neoptera</taxon>
        <taxon>Endopterygota</taxon>
        <taxon>Diptera</taxon>
        <taxon>Nematocera</taxon>
        <taxon>Culicoidea</taxon>
        <taxon>Culicidae</taxon>
        <taxon>Anophelinae</taxon>
        <taxon>Anopheles</taxon>
    </lineage>
</organism>
<proteinExistence type="inferred from homology"/>
<dbReference type="PRINTS" id="PR00722">
    <property type="entry name" value="CHYMOTRYPSIN"/>
</dbReference>
<dbReference type="GO" id="GO:0004252">
    <property type="term" value="F:serine-type endopeptidase activity"/>
    <property type="evidence" value="ECO:0007669"/>
    <property type="project" value="InterPro"/>
</dbReference>
<dbReference type="GO" id="GO:0006508">
    <property type="term" value="P:proteolysis"/>
    <property type="evidence" value="ECO:0007669"/>
    <property type="project" value="InterPro"/>
</dbReference>
<dbReference type="STRING" id="30069.A0A182YFC7"/>
<keyword evidence="7" id="KW-0325">Glycoprotein</keyword>
<dbReference type="GO" id="GO:0045087">
    <property type="term" value="P:innate immune response"/>
    <property type="evidence" value="ECO:0007669"/>
    <property type="project" value="UniProtKB-KW"/>
</dbReference>
<evidence type="ECO:0000256" key="2">
    <source>
        <dbReference type="ARBA" id="ARBA00022525"/>
    </source>
</evidence>
<keyword evidence="5" id="KW-0391">Immunity</keyword>
<name>A0A182YFC7_ANOST</name>
<dbReference type="InterPro" id="IPR051487">
    <property type="entry name" value="Ser/Thr_Proteases_Immune/Dev"/>
</dbReference>
<dbReference type="InterPro" id="IPR001314">
    <property type="entry name" value="Peptidase_S1A"/>
</dbReference>
<protein>
    <submittedName>
        <fullName evidence="9">Uncharacterized protein</fullName>
    </submittedName>
</protein>
<dbReference type="PROSITE" id="PS50240">
    <property type="entry name" value="TRYPSIN_DOM"/>
    <property type="match status" value="1"/>
</dbReference>
<evidence type="ECO:0000256" key="4">
    <source>
        <dbReference type="ARBA" id="ARBA00022729"/>
    </source>
</evidence>
<evidence type="ECO:0000313" key="10">
    <source>
        <dbReference type="Proteomes" id="UP000076408"/>
    </source>
</evidence>
<evidence type="ECO:0000256" key="3">
    <source>
        <dbReference type="ARBA" id="ARBA00022588"/>
    </source>
</evidence>
<dbReference type="InterPro" id="IPR043504">
    <property type="entry name" value="Peptidase_S1_PA_chymotrypsin"/>
</dbReference>
<sequence length="241" mass="25948">MPERWAFSLVVVTMLSSVHRCNVVENVASPEGRVVGSEQIEVTQSDLPYVCSLRLQTGRHRCCATILNPNWLLTSGHCTADLAPDAIAIVCGIRMYRIVSAVVPHPNFDASQWTGHDLALMATVPILSSCECQQRLGPMLSTYLADVNICTDNAPATLPTVDGTSTCVGDSGAPVMIATELQPYNLFAIPSWTVAPCGAGPSVHVRVAPHLDWILTTIVLGVFWQTRMHSGFANGCVGYNL</sequence>
<dbReference type="VEuPathDB" id="VectorBase:ASTE006643"/>
<dbReference type="InterPro" id="IPR001254">
    <property type="entry name" value="Trypsin_dom"/>
</dbReference>
<dbReference type="OMA" id="IVCGIRM"/>
<dbReference type="Proteomes" id="UP000076408">
    <property type="component" value="Unassembled WGS sequence"/>
</dbReference>
<dbReference type="Pfam" id="PF00089">
    <property type="entry name" value="Trypsin"/>
    <property type="match status" value="2"/>
</dbReference>
<reference evidence="10" key="1">
    <citation type="journal article" date="2014" name="Genome Biol.">
        <title>Genome analysis of a major urban malaria vector mosquito, Anopheles stephensi.</title>
        <authorList>
            <person name="Jiang X."/>
            <person name="Peery A."/>
            <person name="Hall A.B."/>
            <person name="Sharma A."/>
            <person name="Chen X.G."/>
            <person name="Waterhouse R.M."/>
            <person name="Komissarov A."/>
            <person name="Riehle M.M."/>
            <person name="Shouche Y."/>
            <person name="Sharakhova M.V."/>
            <person name="Lawson D."/>
            <person name="Pakpour N."/>
            <person name="Arensburger P."/>
            <person name="Davidson V.L."/>
            <person name="Eiglmeier K."/>
            <person name="Emrich S."/>
            <person name="George P."/>
            <person name="Kennedy R.C."/>
            <person name="Mane S.P."/>
            <person name="Maslen G."/>
            <person name="Oringanje C."/>
            <person name="Qi Y."/>
            <person name="Settlage R."/>
            <person name="Tojo M."/>
            <person name="Tubio J.M."/>
            <person name="Unger M.F."/>
            <person name="Wang B."/>
            <person name="Vernick K.D."/>
            <person name="Ribeiro J.M."/>
            <person name="James A.A."/>
            <person name="Michel K."/>
            <person name="Riehle M.A."/>
            <person name="Luckhart S."/>
            <person name="Sharakhov I.V."/>
            <person name="Tu Z."/>
        </authorList>
    </citation>
    <scope>NUCLEOTIDE SEQUENCE [LARGE SCALE GENOMIC DNA]</scope>
    <source>
        <strain evidence="10">Indian</strain>
    </source>
</reference>
<dbReference type="VEuPathDB" id="VectorBase:ASTEI07163"/>
<dbReference type="GO" id="GO:0005576">
    <property type="term" value="C:extracellular region"/>
    <property type="evidence" value="ECO:0007669"/>
    <property type="project" value="UniProtKB-SubCell"/>
</dbReference>
<keyword evidence="3" id="KW-0399">Innate immunity</keyword>
<evidence type="ECO:0000256" key="7">
    <source>
        <dbReference type="ARBA" id="ARBA00023180"/>
    </source>
</evidence>
<dbReference type="SMART" id="SM00020">
    <property type="entry name" value="Tryp_SPc"/>
    <property type="match status" value="1"/>
</dbReference>
<evidence type="ECO:0000256" key="6">
    <source>
        <dbReference type="ARBA" id="ARBA00023157"/>
    </source>
</evidence>
<accession>A0A182YFC7</accession>
<evidence type="ECO:0000256" key="8">
    <source>
        <dbReference type="ARBA" id="ARBA00024195"/>
    </source>
</evidence>
<reference evidence="9" key="2">
    <citation type="submission" date="2020-05" db="UniProtKB">
        <authorList>
            <consortium name="EnsemblMetazoa"/>
        </authorList>
    </citation>
    <scope>IDENTIFICATION</scope>
    <source>
        <strain evidence="9">Indian</strain>
    </source>
</reference>
<dbReference type="AlphaFoldDB" id="A0A182YFC7"/>
<comment type="subcellular location">
    <subcellularLocation>
        <location evidence="1">Secreted</location>
    </subcellularLocation>
</comment>
<dbReference type="EnsemblMetazoa" id="ASTEI07163-RA">
    <property type="protein sequence ID" value="ASTEI07163-PA"/>
    <property type="gene ID" value="ASTEI07163"/>
</dbReference>
<keyword evidence="10" id="KW-1185">Reference proteome</keyword>
<keyword evidence="4" id="KW-0732">Signal</keyword>
<comment type="similarity">
    <text evidence="8">Belongs to the peptidase S1 family. CLIP subfamily.</text>
</comment>
<keyword evidence="2" id="KW-0964">Secreted</keyword>
<dbReference type="Gene3D" id="2.40.10.10">
    <property type="entry name" value="Trypsin-like serine proteases"/>
    <property type="match status" value="2"/>
</dbReference>
<evidence type="ECO:0000256" key="1">
    <source>
        <dbReference type="ARBA" id="ARBA00004613"/>
    </source>
</evidence>
<dbReference type="SUPFAM" id="SSF50494">
    <property type="entry name" value="Trypsin-like serine proteases"/>
    <property type="match status" value="1"/>
</dbReference>
<dbReference type="InterPro" id="IPR009003">
    <property type="entry name" value="Peptidase_S1_PA"/>
</dbReference>
<evidence type="ECO:0000256" key="5">
    <source>
        <dbReference type="ARBA" id="ARBA00022859"/>
    </source>
</evidence>
<dbReference type="VEuPathDB" id="VectorBase:ASTEI20_044923"/>
<evidence type="ECO:0000313" key="9">
    <source>
        <dbReference type="EnsemblMetazoa" id="ASTEI07163-PA"/>
    </source>
</evidence>
<keyword evidence="6" id="KW-1015">Disulfide bond</keyword>
<dbReference type="PANTHER" id="PTHR24256">
    <property type="entry name" value="TRYPTASE-RELATED"/>
    <property type="match status" value="1"/>
</dbReference>